<keyword evidence="1" id="KW-0560">Oxidoreductase</keyword>
<protein>
    <submittedName>
        <fullName evidence="3">FAD-dependent oxidoreductase</fullName>
    </submittedName>
</protein>
<keyword evidence="4" id="KW-1185">Reference proteome</keyword>
<dbReference type="RefSeq" id="WP_379872070.1">
    <property type="nucleotide sequence ID" value="NZ_JBHTBH010000007.1"/>
</dbReference>
<dbReference type="NCBIfam" id="NF004833">
    <property type="entry name" value="PRK06185.1-1"/>
    <property type="match status" value="1"/>
</dbReference>
<evidence type="ECO:0000313" key="4">
    <source>
        <dbReference type="Proteomes" id="UP001596540"/>
    </source>
</evidence>
<dbReference type="EMBL" id="JBHTBH010000007">
    <property type="protein sequence ID" value="MFC7329434.1"/>
    <property type="molecule type" value="Genomic_DNA"/>
</dbReference>
<dbReference type="PANTHER" id="PTHR43476">
    <property type="entry name" value="3-(3-HYDROXY-PHENYL)PROPIONATE/3-HYDROXYCINNAMIC ACID HYDROXYLASE"/>
    <property type="match status" value="1"/>
</dbReference>
<accession>A0ABW2KJQ8</accession>
<dbReference type="Gene3D" id="3.50.50.60">
    <property type="entry name" value="FAD/NAD(P)-binding domain"/>
    <property type="match status" value="2"/>
</dbReference>
<sequence>MTANTESTTCAIAGGGPAGVFLGLLLARAGVETVVLEKHADFLRDFRGDTVHPSTLQVLDELGLIEGFLRMPHRKVDRLAFTTTDGRSASFTLDGVHPRYPYIAMVPQWDLLNLLTEHARRRPNFRLLMESKVTGLIREVGAVRGLRYRDADGEHELRADLTVAADGRHSLLREAAGLTPIEFGAPMDVLWLRVSRDSEGPEGLQGRLGQGKMAVAIDRGDNWQVAYLVPKGGYEQVRERGIADVRADLRELLPYLGDRIEEFDGWDRGAVLQVAVNRLTRWYRPGLLFIGDAAHAMSPVGGVGINLAVQDAVAAANILTDDLLRAQESGRHRPLPEVLLARVQRRRWTPTVATQTIQRLLQTQIIGRSLNSRTPRLHLLRAVAESPFLRRIPPKMLAVGLLPEHVRTEPARQEPTSA</sequence>
<dbReference type="SUPFAM" id="SSF51905">
    <property type="entry name" value="FAD/NAD(P)-binding domain"/>
    <property type="match status" value="1"/>
</dbReference>
<evidence type="ECO:0000256" key="1">
    <source>
        <dbReference type="ARBA" id="ARBA00023002"/>
    </source>
</evidence>
<reference evidence="4" key="1">
    <citation type="journal article" date="2019" name="Int. J. Syst. Evol. Microbiol.">
        <title>The Global Catalogue of Microorganisms (GCM) 10K type strain sequencing project: providing services to taxonomists for standard genome sequencing and annotation.</title>
        <authorList>
            <consortium name="The Broad Institute Genomics Platform"/>
            <consortium name="The Broad Institute Genome Sequencing Center for Infectious Disease"/>
            <person name="Wu L."/>
            <person name="Ma J."/>
        </authorList>
    </citation>
    <scope>NUCLEOTIDE SEQUENCE [LARGE SCALE GENOMIC DNA]</scope>
    <source>
        <strain evidence="4">CGMCC 4.7382</strain>
    </source>
</reference>
<name>A0ABW2KJQ8_9ACTN</name>
<organism evidence="3 4">
    <name type="scientific">Marinactinospora rubrisoli</name>
    <dbReference type="NCBI Taxonomy" id="2715399"/>
    <lineage>
        <taxon>Bacteria</taxon>
        <taxon>Bacillati</taxon>
        <taxon>Actinomycetota</taxon>
        <taxon>Actinomycetes</taxon>
        <taxon>Streptosporangiales</taxon>
        <taxon>Nocardiopsidaceae</taxon>
        <taxon>Marinactinospora</taxon>
    </lineage>
</organism>
<proteinExistence type="predicted"/>
<dbReference type="NCBIfam" id="NF004834">
    <property type="entry name" value="PRK06185.1-3"/>
    <property type="match status" value="1"/>
</dbReference>
<dbReference type="Proteomes" id="UP001596540">
    <property type="component" value="Unassembled WGS sequence"/>
</dbReference>
<gene>
    <name evidence="3" type="ORF">ACFQRF_17010</name>
</gene>
<dbReference type="InterPro" id="IPR036188">
    <property type="entry name" value="FAD/NAD-bd_sf"/>
</dbReference>
<dbReference type="PRINTS" id="PR00420">
    <property type="entry name" value="RNGMNOXGNASE"/>
</dbReference>
<dbReference type="PANTHER" id="PTHR43476:SF5">
    <property type="entry name" value="FAD-DEPENDENT MONOOXYGENASE"/>
    <property type="match status" value="1"/>
</dbReference>
<feature type="domain" description="FAD-binding" evidence="2">
    <location>
        <begin position="8"/>
        <end position="322"/>
    </location>
</feature>
<dbReference type="InterPro" id="IPR050631">
    <property type="entry name" value="PheA/TfdB_FAD_monoxygenase"/>
</dbReference>
<comment type="caution">
    <text evidence="3">The sequence shown here is derived from an EMBL/GenBank/DDBJ whole genome shotgun (WGS) entry which is preliminary data.</text>
</comment>
<dbReference type="InterPro" id="IPR002938">
    <property type="entry name" value="FAD-bd"/>
</dbReference>
<dbReference type="Pfam" id="PF01494">
    <property type="entry name" value="FAD_binding_3"/>
    <property type="match status" value="1"/>
</dbReference>
<evidence type="ECO:0000313" key="3">
    <source>
        <dbReference type="EMBL" id="MFC7329434.1"/>
    </source>
</evidence>
<evidence type="ECO:0000259" key="2">
    <source>
        <dbReference type="Pfam" id="PF01494"/>
    </source>
</evidence>